<proteinExistence type="predicted"/>
<dbReference type="AlphaFoldDB" id="A0AA39ITL9"/>
<comment type="caution">
    <text evidence="2">The sequence shown here is derived from an EMBL/GenBank/DDBJ whole genome shotgun (WGS) entry which is preliminary data.</text>
</comment>
<gene>
    <name evidence="2" type="ORF">EV421DRAFT_1913079</name>
</gene>
<feature type="region of interest" description="Disordered" evidence="1">
    <location>
        <begin position="70"/>
        <end position="101"/>
    </location>
</feature>
<organism evidence="2 3">
    <name type="scientific">Armillaria borealis</name>
    <dbReference type="NCBI Taxonomy" id="47425"/>
    <lineage>
        <taxon>Eukaryota</taxon>
        <taxon>Fungi</taxon>
        <taxon>Dikarya</taxon>
        <taxon>Basidiomycota</taxon>
        <taxon>Agaricomycotina</taxon>
        <taxon>Agaricomycetes</taxon>
        <taxon>Agaricomycetidae</taxon>
        <taxon>Agaricales</taxon>
        <taxon>Marasmiineae</taxon>
        <taxon>Physalacriaceae</taxon>
        <taxon>Armillaria</taxon>
    </lineage>
</organism>
<evidence type="ECO:0000256" key="1">
    <source>
        <dbReference type="SAM" id="MobiDB-lite"/>
    </source>
</evidence>
<keyword evidence="3" id="KW-1185">Reference proteome</keyword>
<dbReference type="Proteomes" id="UP001175226">
    <property type="component" value="Unassembled WGS sequence"/>
</dbReference>
<sequence length="324" mass="36027">MPVCTCLCCRQRYPNGKIVSDSTYKRHNRPSWHHEATFSSTLELETCDCEELECALNRIVSHASSILPRKRSLDEVEPDQSEILSQRKNSWQQPEDDTDVSYNDTVKHLHTSFEESDDSPDPGCLEELEAEEHEDEDTEDDTEFPPTSPSINNSIDNDDRLDGGRHDSFTLDGYESDTSDSECPHPKAHIDDIIIAHKFIDALKAASHADINPDILDQITDPPQYTPTLDPDDQLSLNVLLSVTNASEQTYTSVAAAIMHHFAGVKVHSFYKAKKLLNTVSGVAPEAHDMCIKSCVGFTGPFAGLEICPYCGEDQYTQPGSSIP</sequence>
<protein>
    <submittedName>
        <fullName evidence="2">Uncharacterized protein</fullName>
    </submittedName>
</protein>
<feature type="compositionally biased region" description="Acidic residues" evidence="1">
    <location>
        <begin position="130"/>
        <end position="143"/>
    </location>
</feature>
<evidence type="ECO:0000313" key="3">
    <source>
        <dbReference type="Proteomes" id="UP001175226"/>
    </source>
</evidence>
<reference evidence="2" key="1">
    <citation type="submission" date="2023-06" db="EMBL/GenBank/DDBJ databases">
        <authorList>
            <consortium name="Lawrence Berkeley National Laboratory"/>
            <person name="Ahrendt S."/>
            <person name="Sahu N."/>
            <person name="Indic B."/>
            <person name="Wong-Bajracharya J."/>
            <person name="Merenyi Z."/>
            <person name="Ke H.-M."/>
            <person name="Monk M."/>
            <person name="Kocsube S."/>
            <person name="Drula E."/>
            <person name="Lipzen A."/>
            <person name="Balint B."/>
            <person name="Henrissat B."/>
            <person name="Andreopoulos B."/>
            <person name="Martin F.M."/>
            <person name="Harder C.B."/>
            <person name="Rigling D."/>
            <person name="Ford K.L."/>
            <person name="Foster G.D."/>
            <person name="Pangilinan J."/>
            <person name="Papanicolaou A."/>
            <person name="Barry K."/>
            <person name="LaButti K."/>
            <person name="Viragh M."/>
            <person name="Koriabine M."/>
            <person name="Yan M."/>
            <person name="Riley R."/>
            <person name="Champramary S."/>
            <person name="Plett K.L."/>
            <person name="Tsai I.J."/>
            <person name="Slot J."/>
            <person name="Sipos G."/>
            <person name="Plett J."/>
            <person name="Nagy L.G."/>
            <person name="Grigoriev I.V."/>
        </authorList>
    </citation>
    <scope>NUCLEOTIDE SEQUENCE</scope>
    <source>
        <strain evidence="2">FPL87.14</strain>
    </source>
</reference>
<feature type="compositionally biased region" description="Polar residues" evidence="1">
    <location>
        <begin position="82"/>
        <end position="93"/>
    </location>
</feature>
<evidence type="ECO:0000313" key="2">
    <source>
        <dbReference type="EMBL" id="KAK0430282.1"/>
    </source>
</evidence>
<feature type="compositionally biased region" description="Basic and acidic residues" evidence="1">
    <location>
        <begin position="157"/>
        <end position="169"/>
    </location>
</feature>
<accession>A0AA39ITL9</accession>
<feature type="region of interest" description="Disordered" evidence="1">
    <location>
        <begin position="130"/>
        <end position="184"/>
    </location>
</feature>
<dbReference type="EMBL" id="JAUEPT010000157">
    <property type="protein sequence ID" value="KAK0430282.1"/>
    <property type="molecule type" value="Genomic_DNA"/>
</dbReference>
<name>A0AA39ITL9_9AGAR</name>